<feature type="transmembrane region" description="Helical" evidence="7">
    <location>
        <begin position="125"/>
        <end position="146"/>
    </location>
</feature>
<keyword evidence="5 7" id="KW-1133">Transmembrane helix</keyword>
<evidence type="ECO:0000256" key="5">
    <source>
        <dbReference type="ARBA" id="ARBA00022989"/>
    </source>
</evidence>
<protein>
    <recommendedName>
        <fullName evidence="12">Folate-Biopterin Transporter (FBT) Family</fullName>
    </recommendedName>
</protein>
<name>A0A397EDV4_APHAT</name>
<feature type="transmembrane region" description="Helical" evidence="7">
    <location>
        <begin position="329"/>
        <end position="350"/>
    </location>
</feature>
<evidence type="ECO:0000256" key="3">
    <source>
        <dbReference type="ARBA" id="ARBA00022448"/>
    </source>
</evidence>
<feature type="transmembrane region" description="Helical" evidence="7">
    <location>
        <begin position="296"/>
        <end position="317"/>
    </location>
</feature>
<evidence type="ECO:0008006" key="12">
    <source>
        <dbReference type="Google" id="ProtNLM"/>
    </source>
</evidence>
<comment type="caution">
    <text evidence="8">The sequence shown here is derived from an EMBL/GenBank/DDBJ whole genome shotgun (WGS) entry which is preliminary data.</text>
</comment>
<evidence type="ECO:0000313" key="10">
    <source>
        <dbReference type="Proteomes" id="UP000266196"/>
    </source>
</evidence>
<accession>A0A397EDV4</accession>
<dbReference type="EMBL" id="QUTE01024507">
    <property type="protein sequence ID" value="RHY78508.1"/>
    <property type="molecule type" value="Genomic_DNA"/>
</dbReference>
<dbReference type="VEuPathDB" id="FungiDB:H257_09946"/>
<reference evidence="8 10" key="2">
    <citation type="submission" date="2018-08" db="EMBL/GenBank/DDBJ databases">
        <title>Aphanomyces genome sequencing and annotation.</title>
        <authorList>
            <person name="Minardi D."/>
            <person name="Oidtmann B."/>
            <person name="Van Der Giezen M."/>
            <person name="Studholme D.J."/>
        </authorList>
    </citation>
    <scope>NUCLEOTIDE SEQUENCE [LARGE SCALE GENOMIC DNA]</scope>
    <source>
        <strain evidence="8 10">197901</strain>
    </source>
</reference>
<evidence type="ECO:0000256" key="7">
    <source>
        <dbReference type="SAM" id="Phobius"/>
    </source>
</evidence>
<proteinExistence type="inferred from homology"/>
<feature type="transmembrane region" description="Helical" evidence="7">
    <location>
        <begin position="467"/>
        <end position="486"/>
    </location>
</feature>
<feature type="transmembrane region" description="Helical" evidence="7">
    <location>
        <begin position="210"/>
        <end position="229"/>
    </location>
</feature>
<dbReference type="Proteomes" id="UP000275652">
    <property type="component" value="Unassembled WGS sequence"/>
</dbReference>
<dbReference type="Pfam" id="PF03092">
    <property type="entry name" value="BT1"/>
    <property type="match status" value="1"/>
</dbReference>
<feature type="transmembrane region" description="Helical" evidence="7">
    <location>
        <begin position="241"/>
        <end position="265"/>
    </location>
</feature>
<dbReference type="Proteomes" id="UP000266196">
    <property type="component" value="Unassembled WGS sequence"/>
</dbReference>
<reference evidence="9 11" key="1">
    <citation type="journal article" date="2018" name="J. Invertebr. Pathol.">
        <title>New genotyping method for the causative agent of crayfish plague (Aphanomyces astaci) based on whole genome data.</title>
        <authorList>
            <person name="Minardi D."/>
            <person name="Studholme D.J."/>
            <person name="van der Giezen M."/>
            <person name="Pretto T."/>
            <person name="Oidtmann B."/>
        </authorList>
    </citation>
    <scope>NUCLEOTIDE SEQUENCE [LARGE SCALE GENOMIC DNA]</scope>
    <source>
        <strain evidence="9 11">KB13</strain>
    </source>
</reference>
<dbReference type="EMBL" id="QUTI01025845">
    <property type="protein sequence ID" value="RLO06022.1"/>
    <property type="molecule type" value="Genomic_DNA"/>
</dbReference>
<dbReference type="SUPFAM" id="SSF103473">
    <property type="entry name" value="MFS general substrate transporter"/>
    <property type="match status" value="1"/>
</dbReference>
<evidence type="ECO:0000313" key="9">
    <source>
        <dbReference type="EMBL" id="RLO06022.1"/>
    </source>
</evidence>
<dbReference type="InterPro" id="IPR036259">
    <property type="entry name" value="MFS_trans_sf"/>
</dbReference>
<feature type="transmembrane region" description="Helical" evidence="7">
    <location>
        <begin position="166"/>
        <end position="190"/>
    </location>
</feature>
<gene>
    <name evidence="9" type="ORF">DYB28_010445</name>
    <name evidence="8" type="ORF">DYB31_006751</name>
</gene>
<evidence type="ECO:0000313" key="8">
    <source>
        <dbReference type="EMBL" id="RHY78508.1"/>
    </source>
</evidence>
<organism evidence="8 10">
    <name type="scientific">Aphanomyces astaci</name>
    <name type="common">Crayfish plague agent</name>
    <dbReference type="NCBI Taxonomy" id="112090"/>
    <lineage>
        <taxon>Eukaryota</taxon>
        <taxon>Sar</taxon>
        <taxon>Stramenopiles</taxon>
        <taxon>Oomycota</taxon>
        <taxon>Saprolegniomycetes</taxon>
        <taxon>Saprolegniales</taxon>
        <taxon>Verrucalvaceae</taxon>
        <taxon>Aphanomyces</taxon>
    </lineage>
</organism>
<keyword evidence="6 7" id="KW-0472">Membrane</keyword>
<evidence type="ECO:0000256" key="4">
    <source>
        <dbReference type="ARBA" id="ARBA00022692"/>
    </source>
</evidence>
<evidence type="ECO:0000256" key="2">
    <source>
        <dbReference type="ARBA" id="ARBA00007015"/>
    </source>
</evidence>
<dbReference type="InterPro" id="IPR039309">
    <property type="entry name" value="BT1"/>
</dbReference>
<comment type="subcellular location">
    <subcellularLocation>
        <location evidence="1">Membrane</location>
        <topology evidence="1">Multi-pass membrane protein</topology>
    </subcellularLocation>
</comment>
<feature type="transmembrane region" description="Helical" evidence="7">
    <location>
        <begin position="357"/>
        <end position="378"/>
    </location>
</feature>
<sequence length="545" mass="59914">MPVNHLLQERVSYIASITKQADKDVDGFKDASTPLDLEDGALREGGPLVYTSPEVLTLLFQYAVVGICYGGIPGIGVPVLTYYFGLESATLSSADGLINLGWSFKVFYGMLSDCLPIMGYSRKPYILIGWVMTAICFVVISLKPVGPSVILDSSDENIKAAQSYGSVLVLLCALASFCYIMADVACDALVVEYAQREPERVRGRLQSSIYGTRFVFQGLTTAMSGFLMSSERYGGKFGFDISVNAYFGILAAPVVVNVFLVYFFMKDRKRGAIHFATYFHDVYELIQKRAVWQVMIFYFMFNLLSSEIGSLAGNYILVYWAHVEPVNNAVVGVITYIILATTVFTVGRWGTHWNWRYILVIVTLSGAFIDAIVEYLTIYDIVRHQWFYIGVPLTAQVPNAIQFVVATFVIVELAGDGNEGLMYGLLTTVGNLPGTFGKMVTNVYSTQLKVSKADIETDTAEVRNHAAYSYLVVYGTTVLACCWVVILPPQKAAVKEMLQHGGNYPVIGALIIVLTSVILCVSVTAIMMTMFESTSCYLLAGGQGC</sequence>
<keyword evidence="4 7" id="KW-0812">Transmembrane</keyword>
<dbReference type="GO" id="GO:0016020">
    <property type="term" value="C:membrane"/>
    <property type="evidence" value="ECO:0007669"/>
    <property type="project" value="UniProtKB-SubCell"/>
</dbReference>
<dbReference type="PANTHER" id="PTHR31585">
    <property type="entry name" value="FOLATE-BIOPTERIN TRANSPORTER 1, CHLOROPLASTIC"/>
    <property type="match status" value="1"/>
</dbReference>
<evidence type="ECO:0000313" key="11">
    <source>
        <dbReference type="Proteomes" id="UP000275652"/>
    </source>
</evidence>
<evidence type="ECO:0000256" key="6">
    <source>
        <dbReference type="ARBA" id="ARBA00023136"/>
    </source>
</evidence>
<feature type="transmembrane region" description="Helical" evidence="7">
    <location>
        <begin position="59"/>
        <end position="84"/>
    </location>
</feature>
<dbReference type="AlphaFoldDB" id="A0A397EDV4"/>
<feature type="transmembrane region" description="Helical" evidence="7">
    <location>
        <begin position="506"/>
        <end position="531"/>
    </location>
</feature>
<comment type="similarity">
    <text evidence="2">Belongs to the major facilitator superfamily. Folate-biopterin transporter (TC 2.A.71) family.</text>
</comment>
<keyword evidence="3" id="KW-0813">Transport</keyword>
<dbReference type="PANTHER" id="PTHR31585:SF5">
    <property type="entry name" value="RNA-BINDING S4 DOMAIN-CONTAINING PROTEIN"/>
    <property type="match status" value="1"/>
</dbReference>
<evidence type="ECO:0000256" key="1">
    <source>
        <dbReference type="ARBA" id="ARBA00004141"/>
    </source>
</evidence>